<name>A0A0D6EP48_SPOSA</name>
<dbReference type="GO" id="GO:0008757">
    <property type="term" value="F:S-adenosylmethionine-dependent methyltransferase activity"/>
    <property type="evidence" value="ECO:0007669"/>
    <property type="project" value="UniProtKB-ARBA"/>
</dbReference>
<organism evidence="2 3">
    <name type="scientific">Sporidiobolus salmonicolor</name>
    <name type="common">Yeast-like fungus</name>
    <name type="synonym">Sporobolomyces salmonicolor</name>
    <dbReference type="NCBI Taxonomy" id="5005"/>
    <lineage>
        <taxon>Eukaryota</taxon>
        <taxon>Fungi</taxon>
        <taxon>Dikarya</taxon>
        <taxon>Basidiomycota</taxon>
        <taxon>Pucciniomycotina</taxon>
        <taxon>Microbotryomycetes</taxon>
        <taxon>Sporidiobolales</taxon>
        <taxon>Sporidiobolaceae</taxon>
        <taxon>Sporobolomyces</taxon>
    </lineage>
</organism>
<dbReference type="Gene3D" id="3.40.50.150">
    <property type="entry name" value="Vaccinia Virus protein VP39"/>
    <property type="match status" value="1"/>
</dbReference>
<sequence length="335" mass="36406">MSLPVSGDPNFPANLAIKPSTRAVIRGSLVGTADRGFGSRDGDDQDDLVSKRTILEIGSGTGYTSLSLAPHLSSRDTLVLTDLENVCPLLEKNLGAARERWRRRTGPPEEKEEPRVLVRPLPWGAPSFLALLSAEGLRPDLILASDLVYFPFLYPPLLRTLIGLTEPREGGRAPTVVWSYKIRSLVREQPFWEAFGRWFAFEAVQVGTLDRASESSPPEATCTAAPTAPARVGETRAEGSRPSRTWTRFGAAVPSSQSSSSSPSMSSPDETDELYIFLCHRRPSTYGAYSRLGLDSEGGEGVSDEDLMLGRNGAEGEGEGSGRFEEMLMGGLEWD</sequence>
<evidence type="ECO:0000256" key="1">
    <source>
        <dbReference type="SAM" id="MobiDB-lite"/>
    </source>
</evidence>
<gene>
    <name evidence="2" type="primary">SPOSA6832_03385</name>
</gene>
<accession>A0A0D6EP48</accession>
<dbReference type="OrthoDB" id="413520at2759"/>
<dbReference type="EMBL" id="CENE01000016">
    <property type="protein sequence ID" value="CEQ41646.1"/>
    <property type="molecule type" value="Genomic_DNA"/>
</dbReference>
<protein>
    <submittedName>
        <fullName evidence="2">SPOSA6832_03385-mRNA-1:cds</fullName>
    </submittedName>
</protein>
<dbReference type="PANTHER" id="PTHR14614">
    <property type="entry name" value="HEPATOCELLULAR CARCINOMA-ASSOCIATED ANTIGEN"/>
    <property type="match status" value="1"/>
</dbReference>
<feature type="region of interest" description="Disordered" evidence="1">
    <location>
        <begin position="212"/>
        <end position="268"/>
    </location>
</feature>
<evidence type="ECO:0000313" key="3">
    <source>
        <dbReference type="Proteomes" id="UP000243876"/>
    </source>
</evidence>
<dbReference type="Pfam" id="PF10294">
    <property type="entry name" value="Methyltransf_16"/>
    <property type="match status" value="1"/>
</dbReference>
<dbReference type="SUPFAM" id="SSF53335">
    <property type="entry name" value="S-adenosyl-L-methionine-dependent methyltransferases"/>
    <property type="match status" value="1"/>
</dbReference>
<dbReference type="Proteomes" id="UP000243876">
    <property type="component" value="Unassembled WGS sequence"/>
</dbReference>
<dbReference type="InterPro" id="IPR029063">
    <property type="entry name" value="SAM-dependent_MTases_sf"/>
</dbReference>
<dbReference type="GO" id="GO:0005829">
    <property type="term" value="C:cytosol"/>
    <property type="evidence" value="ECO:0007669"/>
    <property type="project" value="TreeGrafter"/>
</dbReference>
<dbReference type="PANTHER" id="PTHR14614:SF161">
    <property type="match status" value="1"/>
</dbReference>
<reference evidence="3" key="1">
    <citation type="submission" date="2015-02" db="EMBL/GenBank/DDBJ databases">
        <authorList>
            <person name="Gon?alves P."/>
        </authorList>
    </citation>
    <scope>NUCLEOTIDE SEQUENCE [LARGE SCALE GENOMIC DNA]</scope>
</reference>
<dbReference type="InterPro" id="IPR019410">
    <property type="entry name" value="Methyltransf_16"/>
</dbReference>
<feature type="compositionally biased region" description="Low complexity" evidence="1">
    <location>
        <begin position="217"/>
        <end position="230"/>
    </location>
</feature>
<evidence type="ECO:0000313" key="2">
    <source>
        <dbReference type="EMBL" id="CEQ41646.1"/>
    </source>
</evidence>
<dbReference type="AlphaFoldDB" id="A0A0D6EP48"/>
<feature type="compositionally biased region" description="Low complexity" evidence="1">
    <location>
        <begin position="254"/>
        <end position="268"/>
    </location>
</feature>
<keyword evidence="3" id="KW-1185">Reference proteome</keyword>
<proteinExistence type="predicted"/>
<dbReference type="GO" id="GO:0032991">
    <property type="term" value="C:protein-containing complex"/>
    <property type="evidence" value="ECO:0007669"/>
    <property type="project" value="TreeGrafter"/>
</dbReference>